<keyword evidence="4" id="KW-0442">Lipid degradation</keyword>
<evidence type="ECO:0000259" key="14">
    <source>
        <dbReference type="Pfam" id="PF02737"/>
    </source>
</evidence>
<dbReference type="Pfam" id="PF00725">
    <property type="entry name" value="3HCDH"/>
    <property type="match status" value="1"/>
</dbReference>
<dbReference type="PANTHER" id="PTHR23309">
    <property type="entry name" value="3-HYDROXYACYL-COA DEHYROGENASE"/>
    <property type="match status" value="1"/>
</dbReference>
<evidence type="ECO:0000256" key="1">
    <source>
        <dbReference type="ARBA" id="ARBA00004275"/>
    </source>
</evidence>
<evidence type="ECO:0000313" key="16">
    <source>
        <dbReference type="Proteomes" id="UP001556196"/>
    </source>
</evidence>
<protein>
    <submittedName>
        <fullName evidence="15">3-hydroxyacyl-CoA dehydrogenase NAD-binding domain-containing protein</fullName>
    </submittedName>
</protein>
<evidence type="ECO:0000256" key="6">
    <source>
        <dbReference type="ARBA" id="ARBA00023027"/>
    </source>
</evidence>
<dbReference type="SUPFAM" id="SSF51735">
    <property type="entry name" value="NAD(P)-binding Rossmann-fold domains"/>
    <property type="match status" value="1"/>
</dbReference>
<dbReference type="Gene3D" id="3.90.226.10">
    <property type="entry name" value="2-enoyl-CoA Hydratase, Chain A, domain 1"/>
    <property type="match status" value="1"/>
</dbReference>
<dbReference type="InterPro" id="IPR036291">
    <property type="entry name" value="NAD(P)-bd_dom_sf"/>
</dbReference>
<keyword evidence="8" id="KW-0576">Peroxisome</keyword>
<evidence type="ECO:0000313" key="15">
    <source>
        <dbReference type="EMBL" id="MEW9807591.1"/>
    </source>
</evidence>
<dbReference type="SUPFAM" id="SSF52096">
    <property type="entry name" value="ClpP/crotonase"/>
    <property type="match status" value="1"/>
</dbReference>
<comment type="subcellular location">
    <subcellularLocation>
        <location evidence="1">Peroxisome</location>
    </subcellularLocation>
</comment>
<keyword evidence="6" id="KW-0520">NAD</keyword>
<evidence type="ECO:0000256" key="12">
    <source>
        <dbReference type="ARBA" id="ARBA00049556"/>
    </source>
</evidence>
<keyword evidence="10" id="KW-0456">Lyase</keyword>
<feature type="domain" description="3-hydroxyacyl-CoA dehydrogenase C-terminal" evidence="13">
    <location>
        <begin position="476"/>
        <end position="569"/>
    </location>
</feature>
<dbReference type="InterPro" id="IPR029045">
    <property type="entry name" value="ClpP/crotonase-like_dom_sf"/>
</dbReference>
<keyword evidence="3" id="KW-0276">Fatty acid metabolism</keyword>
<evidence type="ECO:0000256" key="3">
    <source>
        <dbReference type="ARBA" id="ARBA00022832"/>
    </source>
</evidence>
<dbReference type="Proteomes" id="UP001556196">
    <property type="component" value="Unassembled WGS sequence"/>
</dbReference>
<dbReference type="PANTHER" id="PTHR23309:SF51">
    <property type="entry name" value="3-HYDROXYACYL-COA DEHYDROGENASE-RELATED"/>
    <property type="match status" value="1"/>
</dbReference>
<keyword evidence="7" id="KW-0443">Lipid metabolism</keyword>
<evidence type="ECO:0000256" key="5">
    <source>
        <dbReference type="ARBA" id="ARBA00023002"/>
    </source>
</evidence>
<evidence type="ECO:0000256" key="10">
    <source>
        <dbReference type="ARBA" id="ARBA00023239"/>
    </source>
</evidence>
<accession>A0ABV3R2P9</accession>
<dbReference type="RefSeq" id="WP_367724773.1">
    <property type="nucleotide sequence ID" value="NZ_JBFOCI010000005.1"/>
</dbReference>
<reference evidence="15 16" key="1">
    <citation type="submission" date="2024-06" db="EMBL/GenBank/DDBJ databases">
        <authorList>
            <person name="Tuo L."/>
        </authorList>
    </citation>
    <scope>NUCLEOTIDE SEQUENCE [LARGE SCALE GENOMIC DNA]</scope>
    <source>
        <strain evidence="15 16">ZMM04-5</strain>
    </source>
</reference>
<dbReference type="EMBL" id="JBFOCI010000005">
    <property type="protein sequence ID" value="MEW9807591.1"/>
    <property type="molecule type" value="Genomic_DNA"/>
</dbReference>
<keyword evidence="16" id="KW-1185">Reference proteome</keyword>
<dbReference type="Gene3D" id="1.10.1040.50">
    <property type="match status" value="1"/>
</dbReference>
<dbReference type="InterPro" id="IPR008927">
    <property type="entry name" value="6-PGluconate_DH-like_C_sf"/>
</dbReference>
<feature type="domain" description="3-hydroxyacyl-CoA dehydrogenase NAD binding" evidence="14">
    <location>
        <begin position="295"/>
        <end position="471"/>
    </location>
</feature>
<evidence type="ECO:0000256" key="4">
    <source>
        <dbReference type="ARBA" id="ARBA00022963"/>
    </source>
</evidence>
<dbReference type="Pfam" id="PF02737">
    <property type="entry name" value="3HCDH_N"/>
    <property type="match status" value="1"/>
</dbReference>
<keyword evidence="9" id="KW-0413">Isomerase</keyword>
<sequence>MKLTFSESVTGSVVDGVLVATIDNPPVNAASADMRQGLLAAIDHAAAAPDIEGVVITGAGKTFVGGADIREFGKPMASPLLPDLIGRIEASDKPVVAAINGAALGGGLEIALGCHHRVAAPVAKLALPEVKLGLVPGAGGTQRLPRLAGVVAAAEMAATGRMVGANEAQALGIVDEVAGDDLVATAVAAARRLAGTPPRRTGDLPVPAADGGAVETMAAKVLARARGQEAPAEALRLVRAAAGRALAEGLADERATFLRLRDSDQSKALRHVFFAERAAAKIEGLDGVEPRPVQTIGVVGLGLMGSGIAVAALDAGYAVTGVDMTAEAAAKGRDRIAALLDRNVASGRLDAAGREQRLARLSTSDSMADLADADLVIEAVFDDLAVKTALFRMLDGIVRPDAVLATNTSYLDPDALAAQTARPERVVGLHFFSPANVMRLIEVVNCAKTAPDVLATAWAVAKRLGKLPVVSGVTEGFIGNSIFSAYRREAEFLLEDGALPEEIDAAMQGYGFAMGPFAVFDLAGLEIAWARRKRQAATRDPGERYVEIADRLCEAGRFGQKAGRGWYAYPDGKRTVDPEVTALIEAARAKKGISPRSIDADEIVARLLGAMAAEGDRLLANGIAQRASDIDLVLINGYGFPAHKGGPMFVAGR</sequence>
<comment type="caution">
    <text evidence="15">The sequence shown here is derived from an EMBL/GenBank/DDBJ whole genome shotgun (WGS) entry which is preliminary data.</text>
</comment>
<proteinExistence type="predicted"/>
<evidence type="ECO:0000256" key="2">
    <source>
        <dbReference type="ARBA" id="ARBA00005005"/>
    </source>
</evidence>
<dbReference type="InterPro" id="IPR001753">
    <property type="entry name" value="Enoyl-CoA_hydra/iso"/>
</dbReference>
<comment type="catalytic activity">
    <reaction evidence="12">
        <text>a (3S)-3-hydroxyacyl-CoA + NAD(+) = a 3-oxoacyl-CoA + NADH + H(+)</text>
        <dbReference type="Rhea" id="RHEA:22432"/>
        <dbReference type="ChEBI" id="CHEBI:15378"/>
        <dbReference type="ChEBI" id="CHEBI:57318"/>
        <dbReference type="ChEBI" id="CHEBI:57540"/>
        <dbReference type="ChEBI" id="CHEBI:57945"/>
        <dbReference type="ChEBI" id="CHEBI:90726"/>
        <dbReference type="EC" id="1.1.1.35"/>
    </reaction>
</comment>
<dbReference type="SUPFAM" id="SSF48179">
    <property type="entry name" value="6-phosphogluconate dehydrogenase C-terminal domain-like"/>
    <property type="match status" value="2"/>
</dbReference>
<evidence type="ECO:0000259" key="13">
    <source>
        <dbReference type="Pfam" id="PF00725"/>
    </source>
</evidence>
<evidence type="ECO:0000256" key="7">
    <source>
        <dbReference type="ARBA" id="ARBA00023098"/>
    </source>
</evidence>
<evidence type="ECO:0000256" key="9">
    <source>
        <dbReference type="ARBA" id="ARBA00023235"/>
    </source>
</evidence>
<comment type="pathway">
    <text evidence="2">Lipid metabolism; fatty acid beta-oxidation.</text>
</comment>
<evidence type="ECO:0000256" key="8">
    <source>
        <dbReference type="ARBA" id="ARBA00023140"/>
    </source>
</evidence>
<dbReference type="CDD" id="cd06558">
    <property type="entry name" value="crotonase-like"/>
    <property type="match status" value="1"/>
</dbReference>
<dbReference type="InterPro" id="IPR006176">
    <property type="entry name" value="3-OHacyl-CoA_DH_NAD-bd"/>
</dbReference>
<gene>
    <name evidence="15" type="ORF">ABUE31_16505</name>
</gene>
<keyword evidence="11" id="KW-0511">Multifunctional enzyme</keyword>
<name>A0ABV3R2P9_9HYPH</name>
<dbReference type="InterPro" id="IPR006108">
    <property type="entry name" value="3HC_DH_C"/>
</dbReference>
<dbReference type="Gene3D" id="3.40.50.720">
    <property type="entry name" value="NAD(P)-binding Rossmann-like Domain"/>
    <property type="match status" value="1"/>
</dbReference>
<evidence type="ECO:0000256" key="11">
    <source>
        <dbReference type="ARBA" id="ARBA00023268"/>
    </source>
</evidence>
<organism evidence="15 16">
    <name type="scientific">Mesorhizobium marinum</name>
    <dbReference type="NCBI Taxonomy" id="3228790"/>
    <lineage>
        <taxon>Bacteria</taxon>
        <taxon>Pseudomonadati</taxon>
        <taxon>Pseudomonadota</taxon>
        <taxon>Alphaproteobacteria</taxon>
        <taxon>Hyphomicrobiales</taxon>
        <taxon>Phyllobacteriaceae</taxon>
        <taxon>Mesorhizobium</taxon>
    </lineage>
</organism>
<dbReference type="Pfam" id="PF00378">
    <property type="entry name" value="ECH_1"/>
    <property type="match status" value="1"/>
</dbReference>
<keyword evidence="5" id="KW-0560">Oxidoreductase</keyword>